<evidence type="ECO:0000256" key="3">
    <source>
        <dbReference type="ARBA" id="ARBA00022763"/>
    </source>
</evidence>
<dbReference type="InterPro" id="IPR037151">
    <property type="entry name" value="AlkB-like_sf"/>
</dbReference>
<dbReference type="PANTHER" id="PTHR31212:SF4">
    <property type="entry name" value="ALPHA-KETOGLUTARATE-DEPENDENT DIOXYGENASE ALKB HOMOLOG 3"/>
    <property type="match status" value="1"/>
</dbReference>
<dbReference type="Proteomes" id="UP000199462">
    <property type="component" value="Unassembled WGS sequence"/>
</dbReference>
<evidence type="ECO:0000256" key="2">
    <source>
        <dbReference type="ARBA" id="ARBA00022723"/>
    </source>
</evidence>
<keyword evidence="7" id="KW-0408">Iron</keyword>
<gene>
    <name evidence="11" type="ORF">SAMN04488010_2534</name>
</gene>
<keyword evidence="8" id="KW-0234">DNA repair</keyword>
<dbReference type="InterPro" id="IPR032854">
    <property type="entry name" value="ALKBH3"/>
</dbReference>
<dbReference type="PANTHER" id="PTHR31212">
    <property type="entry name" value="ALPHA-KETOGLUTARATE-DEPENDENT DIOXYGENASE ALKB HOMOLOG 3"/>
    <property type="match status" value="1"/>
</dbReference>
<keyword evidence="9" id="KW-0472">Membrane</keyword>
<evidence type="ECO:0000256" key="5">
    <source>
        <dbReference type="ARBA" id="ARBA00022964"/>
    </source>
</evidence>
<dbReference type="GO" id="GO:0006307">
    <property type="term" value="P:DNA alkylation repair"/>
    <property type="evidence" value="ECO:0007669"/>
    <property type="project" value="InterPro"/>
</dbReference>
<reference evidence="12" key="1">
    <citation type="submission" date="2016-10" db="EMBL/GenBank/DDBJ databases">
        <authorList>
            <person name="Varghese N."/>
            <person name="Submissions S."/>
        </authorList>
    </citation>
    <scope>NUCLEOTIDE SEQUENCE [LARGE SCALE GENOMIC DNA]</scope>
    <source>
        <strain evidence="12">DSM 19891</strain>
    </source>
</reference>
<evidence type="ECO:0000256" key="1">
    <source>
        <dbReference type="ARBA" id="ARBA00001954"/>
    </source>
</evidence>
<comment type="cofactor">
    <cofactor evidence="1">
        <name>Fe(2+)</name>
        <dbReference type="ChEBI" id="CHEBI:29033"/>
    </cofactor>
</comment>
<proteinExistence type="predicted"/>
<name>A0A1I6JB77_9FLAO</name>
<evidence type="ECO:0000313" key="12">
    <source>
        <dbReference type="Proteomes" id="UP000199462"/>
    </source>
</evidence>
<feature type="domain" description="Fe2OG dioxygenase" evidence="10">
    <location>
        <begin position="138"/>
        <end position="235"/>
    </location>
</feature>
<evidence type="ECO:0000313" key="11">
    <source>
        <dbReference type="EMBL" id="SFR76202.1"/>
    </source>
</evidence>
<keyword evidence="5 11" id="KW-0223">Dioxygenase</keyword>
<dbReference type="InterPro" id="IPR005123">
    <property type="entry name" value="Oxoglu/Fe-dep_dioxygenase_dom"/>
</dbReference>
<dbReference type="InterPro" id="IPR027450">
    <property type="entry name" value="AlkB-like"/>
</dbReference>
<organism evidence="11 12">
    <name type="scientific">Maribacter stanieri</name>
    <dbReference type="NCBI Taxonomy" id="440514"/>
    <lineage>
        <taxon>Bacteria</taxon>
        <taxon>Pseudomonadati</taxon>
        <taxon>Bacteroidota</taxon>
        <taxon>Flavobacteriia</taxon>
        <taxon>Flavobacteriales</taxon>
        <taxon>Flavobacteriaceae</taxon>
        <taxon>Maribacter</taxon>
    </lineage>
</organism>
<evidence type="ECO:0000256" key="8">
    <source>
        <dbReference type="ARBA" id="ARBA00023204"/>
    </source>
</evidence>
<keyword evidence="3" id="KW-0227">DNA damage</keyword>
<feature type="transmembrane region" description="Helical" evidence="9">
    <location>
        <begin position="6"/>
        <end position="27"/>
    </location>
</feature>
<evidence type="ECO:0000256" key="6">
    <source>
        <dbReference type="ARBA" id="ARBA00023002"/>
    </source>
</evidence>
<keyword evidence="6" id="KW-0560">Oxidoreductase</keyword>
<dbReference type="PROSITE" id="PS51471">
    <property type="entry name" value="FE2OG_OXY"/>
    <property type="match status" value="1"/>
</dbReference>
<evidence type="ECO:0000256" key="7">
    <source>
        <dbReference type="ARBA" id="ARBA00023004"/>
    </source>
</evidence>
<dbReference type="SUPFAM" id="SSF51197">
    <property type="entry name" value="Clavaminate synthase-like"/>
    <property type="match status" value="1"/>
</dbReference>
<dbReference type="GO" id="GO:0140097">
    <property type="term" value="F:catalytic activity, acting on DNA"/>
    <property type="evidence" value="ECO:0007669"/>
    <property type="project" value="UniProtKB-ARBA"/>
</dbReference>
<dbReference type="GO" id="GO:0032451">
    <property type="term" value="F:demethylase activity"/>
    <property type="evidence" value="ECO:0007669"/>
    <property type="project" value="UniProtKB-ARBA"/>
</dbReference>
<keyword evidence="12" id="KW-1185">Reference proteome</keyword>
<dbReference type="FunFam" id="2.60.120.590:FF:000004">
    <property type="entry name" value="DNA oxidative demethylase ALKBH2"/>
    <property type="match status" value="1"/>
</dbReference>
<dbReference type="EMBL" id="FOYX01000002">
    <property type="protein sequence ID" value="SFR76202.1"/>
    <property type="molecule type" value="Genomic_DNA"/>
</dbReference>
<keyword evidence="2" id="KW-0479">Metal-binding</keyword>
<evidence type="ECO:0000256" key="4">
    <source>
        <dbReference type="ARBA" id="ARBA00022842"/>
    </source>
</evidence>
<sequence>MDNLSYSVGYLFAFTFKTVFILLDCNWTLPEIYKMKLFDIKVDHNKNLLPKGGTVNYYGKIFMDNEAEDYLDKLLNHIEWKNDEAIIFGKKIITKRKVAWYGEKPFQYTYSKTTKQALPWTTELLTLKNKVEHETGETYNSCLLNLYHDGSEGMAWHSDGEKDLKKNGAIASLSFGSERKFAFKHKETKEKVELILEHGSLLVMKDETQTNWLHRLPPTTKSQHPRVNLTFRTIIEN</sequence>
<dbReference type="Gene3D" id="2.60.120.590">
    <property type="entry name" value="Alpha-ketoglutarate-dependent dioxygenase AlkB-like"/>
    <property type="match status" value="1"/>
</dbReference>
<evidence type="ECO:0000259" key="10">
    <source>
        <dbReference type="PROSITE" id="PS51471"/>
    </source>
</evidence>
<keyword evidence="9" id="KW-1133">Transmembrane helix</keyword>
<evidence type="ECO:0000256" key="9">
    <source>
        <dbReference type="SAM" id="Phobius"/>
    </source>
</evidence>
<dbReference type="GO" id="GO:0016787">
    <property type="term" value="F:hydrolase activity"/>
    <property type="evidence" value="ECO:0007669"/>
    <property type="project" value="UniProtKB-ARBA"/>
</dbReference>
<dbReference type="GO" id="GO:0051213">
    <property type="term" value="F:dioxygenase activity"/>
    <property type="evidence" value="ECO:0007669"/>
    <property type="project" value="UniProtKB-KW"/>
</dbReference>
<dbReference type="AlphaFoldDB" id="A0A1I6JB77"/>
<keyword evidence="4" id="KW-0460">Magnesium</keyword>
<protein>
    <submittedName>
        <fullName evidence="11">Alkylated DNA repair dioxygenase AlkB</fullName>
    </submittedName>
</protein>
<dbReference type="Pfam" id="PF13532">
    <property type="entry name" value="2OG-FeII_Oxy_2"/>
    <property type="match status" value="1"/>
</dbReference>
<keyword evidence="9" id="KW-0812">Transmembrane</keyword>
<dbReference type="GO" id="GO:0046872">
    <property type="term" value="F:metal ion binding"/>
    <property type="evidence" value="ECO:0007669"/>
    <property type="project" value="UniProtKB-KW"/>
</dbReference>
<accession>A0A1I6JB77</accession>
<dbReference type="STRING" id="440514.SAMN04488010_2534"/>
<dbReference type="GO" id="GO:0016705">
    <property type="term" value="F:oxidoreductase activity, acting on paired donors, with incorporation or reduction of molecular oxygen"/>
    <property type="evidence" value="ECO:0007669"/>
    <property type="project" value="UniProtKB-ARBA"/>
</dbReference>